<evidence type="ECO:0000256" key="4">
    <source>
        <dbReference type="ARBA" id="ARBA00022553"/>
    </source>
</evidence>
<dbReference type="GO" id="GO:0005886">
    <property type="term" value="C:plasma membrane"/>
    <property type="evidence" value="ECO:0000318"/>
    <property type="project" value="GO_Central"/>
</dbReference>
<keyword evidence="13" id="KW-1185">Reference proteome</keyword>
<dbReference type="Proteomes" id="UP000002280">
    <property type="component" value="Chromosome 5"/>
</dbReference>
<dbReference type="AlphaFoldDB" id="A0A5F8G4L8"/>
<organism evidence="12 13">
    <name type="scientific">Monodelphis domestica</name>
    <name type="common">Gray short-tailed opossum</name>
    <dbReference type="NCBI Taxonomy" id="13616"/>
    <lineage>
        <taxon>Eukaryota</taxon>
        <taxon>Metazoa</taxon>
        <taxon>Chordata</taxon>
        <taxon>Craniata</taxon>
        <taxon>Vertebrata</taxon>
        <taxon>Euteleostomi</taxon>
        <taxon>Mammalia</taxon>
        <taxon>Metatheria</taxon>
        <taxon>Didelphimorphia</taxon>
        <taxon>Didelphidae</taxon>
        <taxon>Monodelphis</taxon>
    </lineage>
</organism>
<accession>A0A5F8G4L8</accession>
<dbReference type="Ensembl" id="ENSMODT00000074555.1">
    <property type="protein sequence ID" value="ENSMODP00000042397.1"/>
    <property type="gene ID" value="ENSMODG00000048588.1"/>
</dbReference>
<keyword evidence="8" id="KW-0472">Membrane</keyword>
<comment type="function">
    <text evidence="11">May mediate accelerated ATP-independent bidirectional transbilayer migration of phospholipids upon binding calcium ions that results in a loss of phospholipid asymmetry in the plasma membrane.</text>
</comment>
<dbReference type="Pfam" id="PF03803">
    <property type="entry name" value="Scramblase"/>
    <property type="match status" value="1"/>
</dbReference>
<dbReference type="InterPro" id="IPR005552">
    <property type="entry name" value="Scramblase"/>
</dbReference>
<dbReference type="PANTHER" id="PTHR23248:SF38">
    <property type="entry name" value="PHOSPHOLIPID SCRAMBLASE 1"/>
    <property type="match status" value="1"/>
</dbReference>
<evidence type="ECO:0000313" key="12">
    <source>
        <dbReference type="Ensembl" id="ENSMODP00000042397.1"/>
    </source>
</evidence>
<comment type="similarity">
    <text evidence="3 11">Belongs to the phospholipid scramblase family.</text>
</comment>
<comment type="cofactor">
    <cofactor evidence="1 11">
        <name>Ca(2+)</name>
        <dbReference type="ChEBI" id="CHEBI:29108"/>
    </cofactor>
</comment>
<keyword evidence="9 11" id="KW-0564">Palmitate</keyword>
<sequence length="184" mass="20978">MIPPPPEMIPPPRPINLEENDFCTRNCCGSLRPFVIKILDYSSHEVIHIERPLKCASCYFPCCLQKLEIQSPPGSPIGYIVQKWHPFLPKFTVLNERHEKVLTIVGPYIVSSCFSNIDFNIKSLNEKVIVGKITKQWSGFFKETFTDADNFSIQFPLDLDVKMKAVMLGACFLIDLLFFEVGCC</sequence>
<dbReference type="GO" id="GO:0017128">
    <property type="term" value="F:phospholipid scramblase activity"/>
    <property type="evidence" value="ECO:0000318"/>
    <property type="project" value="GO_Central"/>
</dbReference>
<keyword evidence="6 11" id="KW-0106">Calcium</keyword>
<dbReference type="SUPFAM" id="SSF54518">
    <property type="entry name" value="Tubby C-terminal domain-like"/>
    <property type="match status" value="1"/>
</dbReference>
<evidence type="ECO:0000256" key="9">
    <source>
        <dbReference type="ARBA" id="ARBA00023139"/>
    </source>
</evidence>
<keyword evidence="10 11" id="KW-0449">Lipoprotein</keyword>
<keyword evidence="4" id="KW-0597">Phosphoprotein</keyword>
<proteinExistence type="inferred from homology"/>
<dbReference type="OMA" id="IMRMETE"/>
<evidence type="ECO:0000256" key="8">
    <source>
        <dbReference type="ARBA" id="ARBA00023136"/>
    </source>
</evidence>
<evidence type="ECO:0000256" key="7">
    <source>
        <dbReference type="ARBA" id="ARBA00022989"/>
    </source>
</evidence>
<dbReference type="GeneTree" id="ENSGT00940000154435"/>
<evidence type="ECO:0000256" key="5">
    <source>
        <dbReference type="ARBA" id="ARBA00022692"/>
    </source>
</evidence>
<dbReference type="Bgee" id="ENSMODG00000048588">
    <property type="expression patterns" value="Expressed in spermatocyte and 2 other cell types or tissues"/>
</dbReference>
<dbReference type="InParanoid" id="A0A5F8G4L8"/>
<reference evidence="12 13" key="1">
    <citation type="journal article" date="2007" name="Nature">
        <title>Genome of the marsupial Monodelphis domestica reveals innovation in non-coding sequences.</title>
        <authorList>
            <person name="Mikkelsen T.S."/>
            <person name="Wakefield M.J."/>
            <person name="Aken B."/>
            <person name="Amemiya C.T."/>
            <person name="Chang J.L."/>
            <person name="Duke S."/>
            <person name="Garber M."/>
            <person name="Gentles A.J."/>
            <person name="Goodstadt L."/>
            <person name="Heger A."/>
            <person name="Jurka J."/>
            <person name="Kamal M."/>
            <person name="Mauceli E."/>
            <person name="Searle S.M."/>
            <person name="Sharpe T."/>
            <person name="Baker M.L."/>
            <person name="Batzer M.A."/>
            <person name="Benos P.V."/>
            <person name="Belov K."/>
            <person name="Clamp M."/>
            <person name="Cook A."/>
            <person name="Cuff J."/>
            <person name="Das R."/>
            <person name="Davidow L."/>
            <person name="Deakin J.E."/>
            <person name="Fazzari M.J."/>
            <person name="Glass J.L."/>
            <person name="Grabherr M."/>
            <person name="Greally J.M."/>
            <person name="Gu W."/>
            <person name="Hore T.A."/>
            <person name="Huttley G.A."/>
            <person name="Kleber M."/>
            <person name="Jirtle R.L."/>
            <person name="Koina E."/>
            <person name="Lee J.T."/>
            <person name="Mahony S."/>
            <person name="Marra M.A."/>
            <person name="Miller R.D."/>
            <person name="Nicholls R.D."/>
            <person name="Oda M."/>
            <person name="Papenfuss A.T."/>
            <person name="Parra Z.E."/>
            <person name="Pollock D.D."/>
            <person name="Ray D.A."/>
            <person name="Schein J.E."/>
            <person name="Speed T.P."/>
            <person name="Thompson K."/>
            <person name="VandeBerg J.L."/>
            <person name="Wade C.M."/>
            <person name="Walker J.A."/>
            <person name="Waters P.D."/>
            <person name="Webber C."/>
            <person name="Weidman J.R."/>
            <person name="Xie X."/>
            <person name="Zody M.C."/>
            <person name="Baldwin J."/>
            <person name="Abdouelleil A."/>
            <person name="Abdulkadir J."/>
            <person name="Abebe A."/>
            <person name="Abera B."/>
            <person name="Abreu J."/>
            <person name="Acer S.C."/>
            <person name="Aftuck L."/>
            <person name="Alexander A."/>
            <person name="An P."/>
            <person name="Anderson E."/>
            <person name="Anderson S."/>
            <person name="Arachi H."/>
            <person name="Azer M."/>
            <person name="Bachantsang P."/>
            <person name="Barry A."/>
            <person name="Bayul T."/>
            <person name="Berlin A."/>
            <person name="Bessette D."/>
            <person name="Bloom T."/>
            <person name="Bloom T."/>
            <person name="Boguslavskiy L."/>
            <person name="Bonnet C."/>
            <person name="Boukhgalter B."/>
            <person name="Bourzgui I."/>
            <person name="Brown A."/>
            <person name="Cahill P."/>
            <person name="Channer S."/>
            <person name="Cheshatsang Y."/>
            <person name="Chuda L."/>
            <person name="Citroen M."/>
            <person name="Collymore A."/>
            <person name="Cooke P."/>
            <person name="Costello M."/>
            <person name="D'Aco K."/>
            <person name="Daza R."/>
            <person name="De Haan G."/>
            <person name="DeGray S."/>
            <person name="DeMaso C."/>
            <person name="Dhargay N."/>
            <person name="Dooley K."/>
            <person name="Dooley E."/>
            <person name="Doricent M."/>
            <person name="Dorje P."/>
            <person name="Dorjee K."/>
            <person name="Dupes A."/>
            <person name="Elong R."/>
            <person name="Falk J."/>
            <person name="Farina A."/>
            <person name="Faro S."/>
            <person name="Ferguson D."/>
            <person name="Fisher S."/>
            <person name="Foley C.D."/>
            <person name="Franke A."/>
            <person name="Friedrich D."/>
            <person name="Gadbois L."/>
            <person name="Gearin G."/>
            <person name="Gearin C.R."/>
            <person name="Giannoukos G."/>
            <person name="Goode T."/>
            <person name="Graham J."/>
            <person name="Grandbois E."/>
            <person name="Grewal S."/>
            <person name="Gyaltsen K."/>
            <person name="Hafez N."/>
            <person name="Hagos B."/>
            <person name="Hall J."/>
            <person name="Henson C."/>
            <person name="Hollinger A."/>
            <person name="Honan T."/>
            <person name="Huard M.D."/>
            <person name="Hughes L."/>
            <person name="Hurhula B."/>
            <person name="Husby M.E."/>
            <person name="Kamat A."/>
            <person name="Kanga B."/>
            <person name="Kashin S."/>
            <person name="Khazanovich D."/>
            <person name="Kisner P."/>
            <person name="Lance K."/>
            <person name="Lara M."/>
            <person name="Lee W."/>
            <person name="Lennon N."/>
            <person name="Letendre F."/>
            <person name="LeVine R."/>
            <person name="Lipovsky A."/>
            <person name="Liu X."/>
            <person name="Liu J."/>
            <person name="Liu S."/>
            <person name="Lokyitsang T."/>
            <person name="Lokyitsang Y."/>
            <person name="Lubonja R."/>
            <person name="Lui A."/>
            <person name="MacDonald P."/>
            <person name="Magnisalis V."/>
            <person name="Maru K."/>
            <person name="Matthews C."/>
            <person name="McCusker W."/>
            <person name="McDonough S."/>
            <person name="Mehta T."/>
            <person name="Meldrim J."/>
            <person name="Meneus L."/>
            <person name="Mihai O."/>
            <person name="Mihalev A."/>
            <person name="Mihova T."/>
            <person name="Mittelman R."/>
            <person name="Mlenga V."/>
            <person name="Montmayeur A."/>
            <person name="Mulrain L."/>
            <person name="Navidi A."/>
            <person name="Naylor J."/>
            <person name="Negash T."/>
            <person name="Nguyen T."/>
            <person name="Nguyen N."/>
            <person name="Nicol R."/>
            <person name="Norbu C."/>
            <person name="Norbu N."/>
            <person name="Novod N."/>
            <person name="O'Neill B."/>
            <person name="Osman S."/>
            <person name="Markiewicz E."/>
            <person name="Oyono O.L."/>
            <person name="Patti C."/>
            <person name="Phunkhang P."/>
            <person name="Pierre F."/>
            <person name="Priest M."/>
            <person name="Raghuraman S."/>
            <person name="Rege F."/>
            <person name="Reyes R."/>
            <person name="Rise C."/>
            <person name="Rogov P."/>
            <person name="Ross K."/>
            <person name="Ryan E."/>
            <person name="Settipalli S."/>
            <person name="Shea T."/>
            <person name="Sherpa N."/>
            <person name="Shi L."/>
            <person name="Shih D."/>
            <person name="Sparrow T."/>
            <person name="Spaulding J."/>
            <person name="Stalker J."/>
            <person name="Stange-Thomann N."/>
            <person name="Stavropoulos S."/>
            <person name="Stone C."/>
            <person name="Strader C."/>
            <person name="Tesfaye S."/>
            <person name="Thomson T."/>
            <person name="Thoulutsang Y."/>
            <person name="Thoulutsang D."/>
            <person name="Topham K."/>
            <person name="Topping I."/>
            <person name="Tsamla T."/>
            <person name="Vassiliev H."/>
            <person name="Vo A."/>
            <person name="Wangchuk T."/>
            <person name="Wangdi T."/>
            <person name="Weiand M."/>
            <person name="Wilkinson J."/>
            <person name="Wilson A."/>
            <person name="Yadav S."/>
            <person name="Young G."/>
            <person name="Yu Q."/>
            <person name="Zembek L."/>
            <person name="Zhong D."/>
            <person name="Zimmer A."/>
            <person name="Zwirko Z."/>
            <person name="Jaffe D.B."/>
            <person name="Alvarez P."/>
            <person name="Brockman W."/>
            <person name="Butler J."/>
            <person name="Chin C."/>
            <person name="Gnerre S."/>
            <person name="MacCallum I."/>
            <person name="Graves J.A."/>
            <person name="Ponting C.P."/>
            <person name="Breen M."/>
            <person name="Samollow P.B."/>
            <person name="Lander E.S."/>
            <person name="Lindblad-Toh K."/>
        </authorList>
    </citation>
    <scope>NUCLEOTIDE SEQUENCE [LARGE SCALE GENOMIC DNA]</scope>
</reference>
<comment type="subcellular location">
    <subcellularLocation>
        <location evidence="2">Membrane</location>
        <topology evidence="2">Single-pass type II membrane protein</topology>
    </subcellularLocation>
</comment>
<name>A0A5F8G4L8_MONDO</name>
<dbReference type="InterPro" id="IPR025659">
    <property type="entry name" value="Tubby-like_C"/>
</dbReference>
<reference evidence="12" key="3">
    <citation type="submission" date="2025-09" db="UniProtKB">
        <authorList>
            <consortium name="Ensembl"/>
        </authorList>
    </citation>
    <scope>IDENTIFICATION</scope>
</reference>
<keyword evidence="7" id="KW-1133">Transmembrane helix</keyword>
<dbReference type="GO" id="GO:0017121">
    <property type="term" value="P:plasma membrane phospholipid scrambling"/>
    <property type="evidence" value="ECO:0000318"/>
    <property type="project" value="GO_Central"/>
</dbReference>
<evidence type="ECO:0000313" key="13">
    <source>
        <dbReference type="Proteomes" id="UP000002280"/>
    </source>
</evidence>
<keyword evidence="5" id="KW-0812">Transmembrane</keyword>
<evidence type="ECO:0000256" key="11">
    <source>
        <dbReference type="RuleBase" id="RU363116"/>
    </source>
</evidence>
<dbReference type="PANTHER" id="PTHR23248">
    <property type="entry name" value="PHOSPHOLIPID SCRAMBLASE-RELATED"/>
    <property type="match status" value="1"/>
</dbReference>
<protein>
    <recommendedName>
        <fullName evidence="11">Phospholipid scramblase</fullName>
    </recommendedName>
</protein>
<evidence type="ECO:0000256" key="1">
    <source>
        <dbReference type="ARBA" id="ARBA00001913"/>
    </source>
</evidence>
<evidence type="ECO:0000256" key="2">
    <source>
        <dbReference type="ARBA" id="ARBA00004606"/>
    </source>
</evidence>
<evidence type="ECO:0000256" key="3">
    <source>
        <dbReference type="ARBA" id="ARBA00005350"/>
    </source>
</evidence>
<evidence type="ECO:0000256" key="6">
    <source>
        <dbReference type="ARBA" id="ARBA00022837"/>
    </source>
</evidence>
<reference evidence="12" key="2">
    <citation type="submission" date="2025-08" db="UniProtKB">
        <authorList>
            <consortium name="Ensembl"/>
        </authorList>
    </citation>
    <scope>IDENTIFICATION</scope>
</reference>
<evidence type="ECO:0000256" key="10">
    <source>
        <dbReference type="ARBA" id="ARBA00023288"/>
    </source>
</evidence>